<keyword evidence="4" id="KW-0472">Membrane</keyword>
<evidence type="ECO:0000256" key="3">
    <source>
        <dbReference type="ARBA" id="ARBA00035112"/>
    </source>
</evidence>
<evidence type="ECO:0000256" key="1">
    <source>
        <dbReference type="ARBA" id="ARBA00004685"/>
    </source>
</evidence>
<dbReference type="OrthoDB" id="3687641at2759"/>
<dbReference type="InterPro" id="IPR021765">
    <property type="entry name" value="UstYa-like"/>
</dbReference>
<dbReference type="AlphaFoldDB" id="A0A9P3GCQ8"/>
<keyword evidence="4" id="KW-1133">Transmembrane helix</keyword>
<proteinExistence type="inferred from homology"/>
<name>A0A9P3GCQ8_9APHY</name>
<evidence type="ECO:0000256" key="2">
    <source>
        <dbReference type="ARBA" id="ARBA00023002"/>
    </source>
</evidence>
<evidence type="ECO:0000256" key="4">
    <source>
        <dbReference type="SAM" id="Phobius"/>
    </source>
</evidence>
<sequence length="242" mass="27260">MHPHTSLLSIIRAALLLSGGVVLILANIVLIRTLVSEYSSELQKRPAPLSVYSFVEDDVPERLPLMRDRGYVLWSAEESVRFSIDGPRADEEWFYATVFKGAGNVNLGPNDRFFAVDLEHELHCLRRLRESLGREEGLTDAEFGHAEHCLSYLRQHILCSADETLEFGDSFARNHSAWRSAGLRVCRDPEAFFSAMSVYNGAWLKSSSRHLSTRRKSPGFAPNRLVPLCELIVELSRQTGEA</sequence>
<keyword evidence="6" id="KW-1185">Reference proteome</keyword>
<comment type="pathway">
    <text evidence="1">Mycotoxin biosynthesis.</text>
</comment>
<gene>
    <name evidence="5" type="ORF">PsYK624_085250</name>
</gene>
<reference evidence="5 6" key="1">
    <citation type="submission" date="2021-08" db="EMBL/GenBank/DDBJ databases">
        <title>Draft Genome Sequence of Phanerochaete sordida strain YK-624.</title>
        <authorList>
            <person name="Mori T."/>
            <person name="Dohra H."/>
            <person name="Suzuki T."/>
            <person name="Kawagishi H."/>
            <person name="Hirai H."/>
        </authorList>
    </citation>
    <scope>NUCLEOTIDE SEQUENCE [LARGE SCALE GENOMIC DNA]</scope>
    <source>
        <strain evidence="5 6">YK-624</strain>
    </source>
</reference>
<dbReference type="PANTHER" id="PTHR33365:SF11">
    <property type="entry name" value="TAT PATHWAY SIGNAL SEQUENCE"/>
    <property type="match status" value="1"/>
</dbReference>
<comment type="caution">
    <text evidence="5">The sequence shown here is derived from an EMBL/GenBank/DDBJ whole genome shotgun (WGS) entry which is preliminary data.</text>
</comment>
<comment type="similarity">
    <text evidence="3">Belongs to the ustYa family.</text>
</comment>
<dbReference type="GO" id="GO:0016491">
    <property type="term" value="F:oxidoreductase activity"/>
    <property type="evidence" value="ECO:0007669"/>
    <property type="project" value="UniProtKB-KW"/>
</dbReference>
<evidence type="ECO:0000313" key="6">
    <source>
        <dbReference type="Proteomes" id="UP000703269"/>
    </source>
</evidence>
<dbReference type="GO" id="GO:0043386">
    <property type="term" value="P:mycotoxin biosynthetic process"/>
    <property type="evidence" value="ECO:0007669"/>
    <property type="project" value="InterPro"/>
</dbReference>
<dbReference type="EMBL" id="BPQB01000026">
    <property type="protein sequence ID" value="GJE92371.1"/>
    <property type="molecule type" value="Genomic_DNA"/>
</dbReference>
<keyword evidence="2" id="KW-0560">Oxidoreductase</keyword>
<dbReference type="PANTHER" id="PTHR33365">
    <property type="entry name" value="YALI0B05434P"/>
    <property type="match status" value="1"/>
</dbReference>
<keyword evidence="4" id="KW-0812">Transmembrane</keyword>
<accession>A0A9P3GCQ8</accession>
<evidence type="ECO:0000313" key="5">
    <source>
        <dbReference type="EMBL" id="GJE92371.1"/>
    </source>
</evidence>
<dbReference type="Proteomes" id="UP000703269">
    <property type="component" value="Unassembled WGS sequence"/>
</dbReference>
<protein>
    <submittedName>
        <fullName evidence="5">Uncharacterized protein</fullName>
    </submittedName>
</protein>
<organism evidence="5 6">
    <name type="scientific">Phanerochaete sordida</name>
    <dbReference type="NCBI Taxonomy" id="48140"/>
    <lineage>
        <taxon>Eukaryota</taxon>
        <taxon>Fungi</taxon>
        <taxon>Dikarya</taxon>
        <taxon>Basidiomycota</taxon>
        <taxon>Agaricomycotina</taxon>
        <taxon>Agaricomycetes</taxon>
        <taxon>Polyporales</taxon>
        <taxon>Phanerochaetaceae</taxon>
        <taxon>Phanerochaete</taxon>
    </lineage>
</organism>
<dbReference type="Pfam" id="PF11807">
    <property type="entry name" value="UstYa"/>
    <property type="match status" value="1"/>
</dbReference>
<feature type="transmembrane region" description="Helical" evidence="4">
    <location>
        <begin position="6"/>
        <end position="35"/>
    </location>
</feature>